<sequence>MTNAANRLQGHADLTKLIRLRAREIKPDGHLLLVLATSNASSTKLHLEALFTAVGKCFKDDIITEQQYHAFSGPWFFPTEKDLRQILSAVRDDWPLPAPWMYPVISHPAWAKLQRSEKTYRDYEVYAEDMVDFIMSVATDTLVRAWRCGVSNDLQVLSAEEEKFLEEFKSRYKETLLSEPLRSRRGEGSWLVARLVRRSEGQTLEIMARL</sequence>
<dbReference type="OrthoDB" id="1523883at2759"/>
<dbReference type="GO" id="GO:0008168">
    <property type="term" value="F:methyltransferase activity"/>
    <property type="evidence" value="ECO:0007669"/>
    <property type="project" value="InterPro"/>
</dbReference>
<dbReference type="InterPro" id="IPR005299">
    <property type="entry name" value="MeTrfase_7"/>
</dbReference>
<keyword evidence="2" id="KW-1185">Reference proteome</keyword>
<reference evidence="1" key="1">
    <citation type="journal article" date="2020" name="Stud. Mycol.">
        <title>101 Dothideomycetes genomes: a test case for predicting lifestyles and emergence of pathogens.</title>
        <authorList>
            <person name="Haridas S."/>
            <person name="Albert R."/>
            <person name="Binder M."/>
            <person name="Bloem J."/>
            <person name="Labutti K."/>
            <person name="Salamov A."/>
            <person name="Andreopoulos B."/>
            <person name="Baker S."/>
            <person name="Barry K."/>
            <person name="Bills G."/>
            <person name="Bluhm B."/>
            <person name="Cannon C."/>
            <person name="Castanera R."/>
            <person name="Culley D."/>
            <person name="Daum C."/>
            <person name="Ezra D."/>
            <person name="Gonzalez J."/>
            <person name="Henrissat B."/>
            <person name="Kuo A."/>
            <person name="Liang C."/>
            <person name="Lipzen A."/>
            <person name="Lutzoni F."/>
            <person name="Magnuson J."/>
            <person name="Mondo S."/>
            <person name="Nolan M."/>
            <person name="Ohm R."/>
            <person name="Pangilinan J."/>
            <person name="Park H.-J."/>
            <person name="Ramirez L."/>
            <person name="Alfaro M."/>
            <person name="Sun H."/>
            <person name="Tritt A."/>
            <person name="Yoshinaga Y."/>
            <person name="Zwiers L.-H."/>
            <person name="Turgeon B."/>
            <person name="Goodwin S."/>
            <person name="Spatafora J."/>
            <person name="Crous P."/>
            <person name="Grigoriev I."/>
        </authorList>
    </citation>
    <scope>NUCLEOTIDE SEQUENCE</scope>
    <source>
        <strain evidence="1">CBS 107.79</strain>
    </source>
</reference>
<dbReference type="SUPFAM" id="SSF53335">
    <property type="entry name" value="S-adenosyl-L-methionine-dependent methyltransferases"/>
    <property type="match status" value="1"/>
</dbReference>
<evidence type="ECO:0000313" key="2">
    <source>
        <dbReference type="Proteomes" id="UP000800036"/>
    </source>
</evidence>
<organism evidence="1 2">
    <name type="scientific">Bimuria novae-zelandiae CBS 107.79</name>
    <dbReference type="NCBI Taxonomy" id="1447943"/>
    <lineage>
        <taxon>Eukaryota</taxon>
        <taxon>Fungi</taxon>
        <taxon>Dikarya</taxon>
        <taxon>Ascomycota</taxon>
        <taxon>Pezizomycotina</taxon>
        <taxon>Dothideomycetes</taxon>
        <taxon>Pleosporomycetidae</taxon>
        <taxon>Pleosporales</taxon>
        <taxon>Massarineae</taxon>
        <taxon>Didymosphaeriaceae</taxon>
        <taxon>Bimuria</taxon>
    </lineage>
</organism>
<dbReference type="Pfam" id="PF03492">
    <property type="entry name" value="Methyltransf_7"/>
    <property type="match status" value="1"/>
</dbReference>
<dbReference type="AlphaFoldDB" id="A0A6A5V5Z2"/>
<dbReference type="Proteomes" id="UP000800036">
    <property type="component" value="Unassembled WGS sequence"/>
</dbReference>
<evidence type="ECO:0000313" key="1">
    <source>
        <dbReference type="EMBL" id="KAF1972641.1"/>
    </source>
</evidence>
<proteinExistence type="predicted"/>
<name>A0A6A5V5Z2_9PLEO</name>
<accession>A0A6A5V5Z2</accession>
<dbReference type="EMBL" id="ML976685">
    <property type="protein sequence ID" value="KAF1972641.1"/>
    <property type="molecule type" value="Genomic_DNA"/>
</dbReference>
<gene>
    <name evidence="1" type="ORF">BU23DRAFT_155498</name>
</gene>
<dbReference type="InterPro" id="IPR029063">
    <property type="entry name" value="SAM-dependent_MTases_sf"/>
</dbReference>
<protein>
    <submittedName>
        <fullName evidence="1">Uncharacterized protein</fullName>
    </submittedName>
</protein>